<feature type="region of interest" description="Disordered" evidence="1">
    <location>
        <begin position="1"/>
        <end position="59"/>
    </location>
</feature>
<dbReference type="EMBL" id="FJUX01000164">
    <property type="protein sequence ID" value="CZT12563.1"/>
    <property type="molecule type" value="Genomic_DNA"/>
</dbReference>
<feature type="transmembrane region" description="Helical" evidence="2">
    <location>
        <begin position="255"/>
        <end position="274"/>
    </location>
</feature>
<dbReference type="OrthoDB" id="3177213at2759"/>
<feature type="transmembrane region" description="Helical" evidence="2">
    <location>
        <begin position="596"/>
        <end position="613"/>
    </location>
</feature>
<keyword evidence="2" id="KW-1133">Transmembrane helix</keyword>
<feature type="compositionally biased region" description="Polar residues" evidence="1">
    <location>
        <begin position="1"/>
        <end position="15"/>
    </location>
</feature>
<dbReference type="PANTHER" id="PTHR42101">
    <property type="entry name" value="CHROMOSOME 16, WHOLE GENOME SHOTGUN SEQUENCE"/>
    <property type="match status" value="1"/>
</dbReference>
<feature type="transmembrane region" description="Helical" evidence="2">
    <location>
        <begin position="223"/>
        <end position="243"/>
    </location>
</feature>
<keyword evidence="4" id="KW-1185">Reference proteome</keyword>
<accession>A0A1E1LQ02</accession>
<dbReference type="AlphaFoldDB" id="A0A1E1LQ02"/>
<dbReference type="Pfam" id="PF06772">
    <property type="entry name" value="LtrA"/>
    <property type="match status" value="1"/>
</dbReference>
<proteinExistence type="predicted"/>
<feature type="transmembrane region" description="Helical" evidence="2">
    <location>
        <begin position="286"/>
        <end position="303"/>
    </location>
</feature>
<feature type="transmembrane region" description="Helical" evidence="2">
    <location>
        <begin position="194"/>
        <end position="211"/>
    </location>
</feature>
<keyword evidence="2" id="KW-0472">Membrane</keyword>
<evidence type="ECO:0008006" key="5">
    <source>
        <dbReference type="Google" id="ProtNLM"/>
    </source>
</evidence>
<evidence type="ECO:0000313" key="3">
    <source>
        <dbReference type="EMBL" id="CZT12563.1"/>
    </source>
</evidence>
<dbReference type="Proteomes" id="UP000178912">
    <property type="component" value="Unassembled WGS sequence"/>
</dbReference>
<feature type="transmembrane region" description="Helical" evidence="2">
    <location>
        <begin position="394"/>
        <end position="413"/>
    </location>
</feature>
<dbReference type="PANTHER" id="PTHR42101:SF1">
    <property type="entry name" value="LOW TEMPERATURE REQUIREMENT A"/>
    <property type="match status" value="1"/>
</dbReference>
<feature type="transmembrane region" description="Helical" evidence="2">
    <location>
        <begin position="532"/>
        <end position="554"/>
    </location>
</feature>
<feature type="transmembrane region" description="Helical" evidence="2">
    <location>
        <begin position="160"/>
        <end position="182"/>
    </location>
</feature>
<keyword evidence="2" id="KW-0812">Transmembrane</keyword>
<feature type="transmembrane region" description="Helical" evidence="2">
    <location>
        <begin position="353"/>
        <end position="373"/>
    </location>
</feature>
<reference evidence="4" key="1">
    <citation type="submission" date="2016-03" db="EMBL/GenBank/DDBJ databases">
        <authorList>
            <person name="Guldener U."/>
        </authorList>
    </citation>
    <scope>NUCLEOTIDE SEQUENCE [LARGE SCALE GENOMIC DNA]</scope>
    <source>
        <strain evidence="4">04CH-RAC-A.6.1</strain>
    </source>
</reference>
<protein>
    <recommendedName>
        <fullName evidence="5">Low temperature requirement A</fullName>
    </recommendedName>
</protein>
<name>A0A1E1LQ02_9HELO</name>
<organism evidence="3 4">
    <name type="scientific">Rhynchosporium agropyri</name>
    <dbReference type="NCBI Taxonomy" id="914238"/>
    <lineage>
        <taxon>Eukaryota</taxon>
        <taxon>Fungi</taxon>
        <taxon>Dikarya</taxon>
        <taxon>Ascomycota</taxon>
        <taxon>Pezizomycotina</taxon>
        <taxon>Leotiomycetes</taxon>
        <taxon>Helotiales</taxon>
        <taxon>Ploettnerulaceae</taxon>
        <taxon>Rhynchosporium</taxon>
    </lineage>
</organism>
<sequence length="619" mass="69818">MSSQSEKGSLRNTSPEPGLPLRSKLSFGNSSVESFDSMLKYQDDRSSVPRKPKTEGQPALKLFESTLMHERKKSTPITSPKQPAFITISGPTSLAIPSIFDAQPEKITDRIEDEQMRETPEFKRYEDATNIELFYDLFFVANLTTFTEVHEINAVAALKAYAGFFCILWFLWVQVGLFDVRFVQDSILERIGKVCQFGVMIGLAIVGPAFNPEDQDRSTFQSLAIILMISRLVLALQYAAVAYDVWYYLNTRKPLCLVVGANVIAALVYFATFFGFKEDKSHSRTFIVWYITAVIETTANIAISSRWDVLTFKGTHLIKRMSLLTLIILGEGIIAIAKSIAKITEKEDTWNGSLLLTTSTAVVIVYFIYMIYFDWMNREHFGSLREGLWSFLHFPFHLSLVLLVQGAAQFIVWRKVIEVVRFTNERFITAETGFVGRDSLQFAGLLSNVTDGIYAKFSPVSTHTLKETNKAILFIGNAEFNSSEQLQEMGTLFAVIQDSIFDNFGIEPPAIENINPDPNEEFNKNQASFRLIFVYFFVAAGVTLILMDALNFLSRPKPTRGDYSRMLINLLVGVTLAFIATIVNTTEGFKFAQSPWILPTVALAFVLVMVSTYHKVLKK</sequence>
<feature type="transmembrane region" description="Helical" evidence="2">
    <location>
        <begin position="566"/>
        <end position="584"/>
    </location>
</feature>
<evidence type="ECO:0000256" key="1">
    <source>
        <dbReference type="SAM" id="MobiDB-lite"/>
    </source>
</evidence>
<evidence type="ECO:0000256" key="2">
    <source>
        <dbReference type="SAM" id="Phobius"/>
    </source>
</evidence>
<gene>
    <name evidence="3" type="ORF">RAG0_16349</name>
</gene>
<dbReference type="InterPro" id="IPR010640">
    <property type="entry name" value="Low_temperature_requirement_A"/>
</dbReference>
<evidence type="ECO:0000313" key="4">
    <source>
        <dbReference type="Proteomes" id="UP000178912"/>
    </source>
</evidence>
<feature type="transmembrane region" description="Helical" evidence="2">
    <location>
        <begin position="323"/>
        <end position="341"/>
    </location>
</feature>